<dbReference type="InterPro" id="IPR016040">
    <property type="entry name" value="NAD(P)-bd_dom"/>
</dbReference>
<dbReference type="EMBL" id="WQLA01000006">
    <property type="protein sequence ID" value="MVN92347.1"/>
    <property type="molecule type" value="Genomic_DNA"/>
</dbReference>
<feature type="domain" description="NAD(P)-binding" evidence="1">
    <location>
        <begin position="7"/>
        <end position="148"/>
    </location>
</feature>
<dbReference type="GO" id="GO:0004029">
    <property type="term" value="F:aldehyde dehydrogenase (NAD+) activity"/>
    <property type="evidence" value="ECO:0007669"/>
    <property type="project" value="TreeGrafter"/>
</dbReference>
<accession>A0A6I4IBI8</accession>
<dbReference type="Gene3D" id="3.40.50.720">
    <property type="entry name" value="NAD(P)-binding Rossmann-like Domain"/>
    <property type="match status" value="1"/>
</dbReference>
<dbReference type="Pfam" id="PF11066">
    <property type="entry name" value="DUF2867"/>
    <property type="match status" value="1"/>
</dbReference>
<dbReference type="Proteomes" id="UP000434850">
    <property type="component" value="Unassembled WGS sequence"/>
</dbReference>
<protein>
    <submittedName>
        <fullName evidence="2">DUF2867 domain-containing protein</fullName>
    </submittedName>
</protein>
<proteinExistence type="predicted"/>
<evidence type="ECO:0000259" key="1">
    <source>
        <dbReference type="Pfam" id="PF13460"/>
    </source>
</evidence>
<dbReference type="PANTHER" id="PTHR48079">
    <property type="entry name" value="PROTEIN YEEZ"/>
    <property type="match status" value="1"/>
</dbReference>
<keyword evidence="3" id="KW-1185">Reference proteome</keyword>
<dbReference type="OrthoDB" id="9774199at2"/>
<dbReference type="SUPFAM" id="SSF51735">
    <property type="entry name" value="NAD(P)-binding Rossmann-fold domains"/>
    <property type="match status" value="1"/>
</dbReference>
<dbReference type="Pfam" id="PF13460">
    <property type="entry name" value="NAD_binding_10"/>
    <property type="match status" value="1"/>
</dbReference>
<evidence type="ECO:0000313" key="2">
    <source>
        <dbReference type="EMBL" id="MVN92347.1"/>
    </source>
</evidence>
<evidence type="ECO:0000313" key="3">
    <source>
        <dbReference type="Proteomes" id="UP000434850"/>
    </source>
</evidence>
<dbReference type="InterPro" id="IPR051783">
    <property type="entry name" value="NAD(P)-dependent_oxidoreduct"/>
</dbReference>
<dbReference type="InterPro" id="IPR021295">
    <property type="entry name" value="DUF2867"/>
</dbReference>
<dbReference type="RefSeq" id="WP_157542669.1">
    <property type="nucleotide sequence ID" value="NZ_WQLA01000006.1"/>
</dbReference>
<dbReference type="InterPro" id="IPR036291">
    <property type="entry name" value="NAD(P)-bd_dom_sf"/>
</dbReference>
<dbReference type="GO" id="GO:0005737">
    <property type="term" value="C:cytoplasm"/>
    <property type="evidence" value="ECO:0007669"/>
    <property type="project" value="TreeGrafter"/>
</dbReference>
<gene>
    <name evidence="2" type="ORF">GO816_14515</name>
</gene>
<dbReference type="AlphaFoldDB" id="A0A6I4IBI8"/>
<sequence length="473" mass="54023">MKILLTGATGYIGRRLLPVLIEQGHEIICMVRDKQRFPIDAYPAGKIQLAEADLTNAGSLKNLPTDIDAAYYLVHSMSMSGGDFSKTEKESARNFVEYIDGTQAQQIIYLGGITNEQQLSRHLSSRKAVEDELRKSRVPVTALRAGIIVGSGSASFEIIRDLVEKLPVMVAPKWLNTRCQPISIRNVIEMLGGVLMQEFTYNKHIDIYGPDTLTYKQMLLQFAEVRKLKRRIFTVPVMTPKLSSYWLYFVTSTSYPLAKNLVESMKVDVIGKKNELPEKLDIHLIPYKEAIKIAFDKIEQNMVLSTWNDSVTTNIFSKGLSEHIEVPQYGVFTDKQSMKTKDEGKALERIFAIGGKNGWYYANWLWDFRGFFDRLFGGVGLRRGRRNQSDLSPGDALDFWRVIYSSKQEKRLLLYAEMKLPGEAWLEFKIDDNNCVKQTATFRPLGLLGRLYWVSMLPFHYFIFRGMLSKITG</sequence>
<name>A0A6I4IBI8_9SPHI</name>
<reference evidence="2 3" key="1">
    <citation type="submission" date="2019-12" db="EMBL/GenBank/DDBJ databases">
        <title>Mucilaginibacter sp. HME9299 genome sequencing and assembly.</title>
        <authorList>
            <person name="Kang H."/>
            <person name="Kim H."/>
            <person name="Joh K."/>
        </authorList>
    </citation>
    <scope>NUCLEOTIDE SEQUENCE [LARGE SCALE GENOMIC DNA]</scope>
    <source>
        <strain evidence="2 3">HME9299</strain>
    </source>
</reference>
<dbReference type="PANTHER" id="PTHR48079:SF6">
    <property type="entry name" value="NAD(P)-BINDING DOMAIN-CONTAINING PROTEIN-RELATED"/>
    <property type="match status" value="1"/>
</dbReference>
<comment type="caution">
    <text evidence="2">The sequence shown here is derived from an EMBL/GenBank/DDBJ whole genome shotgun (WGS) entry which is preliminary data.</text>
</comment>
<organism evidence="2 3">
    <name type="scientific">Mucilaginibacter aquatilis</name>
    <dbReference type="NCBI Taxonomy" id="1517760"/>
    <lineage>
        <taxon>Bacteria</taxon>
        <taxon>Pseudomonadati</taxon>
        <taxon>Bacteroidota</taxon>
        <taxon>Sphingobacteriia</taxon>
        <taxon>Sphingobacteriales</taxon>
        <taxon>Sphingobacteriaceae</taxon>
        <taxon>Mucilaginibacter</taxon>
    </lineage>
</organism>